<proteinExistence type="predicted"/>
<sequence>MDLTMKHRKLTRNRSPPAVPTSNKTKHNKKKKALKYRKCVCSPSSHGHVDFPRVWNELRLRQQLCDGIIHSSDGKALHVHRALLSAASSHFKALFTAAHRSSRSETNEVNVDISSELLELILDYAYTGRCNVTLNNVQQLLPASDRYAVFGVVQQCCAYLIEEMRPDNCLGIFRFACPYFCSALEERGRRYIAHNFKNILDQSTEFFDLTAEELDAILSDDELNVAHEEVVFDSITKWIDADPDLRRPWFGTLIHSPRYGLMSFKFFTESVMSNPYICENADLQNSLYPASLFLAKLDSKRGSEVDLNDPVARPRIPYEILFAIGGWSAGSPTSFVETYDTRADRWFLSVNTDVTPRAYHGLCALDSLIYMIGGFDGNEHFNSVRCFNPITRKWKERACMYHARCYVSVCTLGGRIYAMGGYNGRTRMNSAERYNPNSNQWEIIPSMQRQRSDASAAALNDKIYIVGGFNGQEVLSSAEMFDPLSNQWSYIHPMTSARSGVSLVAYKGCLYALGGFNGFTRLNTGEKYDPSQSLDWHEVTEMFSPRSNFATVVLDDMIFVIGGFNGNMSSRPNCRQQ</sequence>
<name>A0AAN9Z0Y2_9ORTH</name>
<dbReference type="Gene3D" id="2.120.10.80">
    <property type="entry name" value="Kelch-type beta propeller"/>
    <property type="match status" value="1"/>
</dbReference>
<dbReference type="PANTHER" id="PTHR24412">
    <property type="entry name" value="KELCH PROTEIN"/>
    <property type="match status" value="1"/>
</dbReference>
<keyword evidence="3" id="KW-0880">Kelch repeat</keyword>
<evidence type="ECO:0000256" key="6">
    <source>
        <dbReference type="ARBA" id="ARBA00023203"/>
    </source>
</evidence>
<dbReference type="GO" id="GO:0003779">
    <property type="term" value="F:actin binding"/>
    <property type="evidence" value="ECO:0007669"/>
    <property type="project" value="UniProtKB-KW"/>
</dbReference>
<evidence type="ECO:0000313" key="10">
    <source>
        <dbReference type="EMBL" id="KAK7863878.1"/>
    </source>
</evidence>
<dbReference type="SMART" id="SM00225">
    <property type="entry name" value="BTB"/>
    <property type="match status" value="1"/>
</dbReference>
<gene>
    <name evidence="10" type="ORF">R5R35_007211</name>
</gene>
<comment type="caution">
    <text evidence="10">The sequence shown here is derived from an EMBL/GenBank/DDBJ whole genome shotgun (WGS) entry which is preliminary data.</text>
</comment>
<dbReference type="PIRSF" id="PIRSF037037">
    <property type="entry name" value="Kelch-like_protein_gigaxonin"/>
    <property type="match status" value="1"/>
</dbReference>
<organism evidence="10 11">
    <name type="scientific">Gryllus longicercus</name>
    <dbReference type="NCBI Taxonomy" id="2509291"/>
    <lineage>
        <taxon>Eukaryota</taxon>
        <taxon>Metazoa</taxon>
        <taxon>Ecdysozoa</taxon>
        <taxon>Arthropoda</taxon>
        <taxon>Hexapoda</taxon>
        <taxon>Insecta</taxon>
        <taxon>Pterygota</taxon>
        <taxon>Neoptera</taxon>
        <taxon>Polyneoptera</taxon>
        <taxon>Orthoptera</taxon>
        <taxon>Ensifera</taxon>
        <taxon>Gryllidea</taxon>
        <taxon>Grylloidea</taxon>
        <taxon>Gryllidae</taxon>
        <taxon>Gryllinae</taxon>
        <taxon>Gryllus</taxon>
    </lineage>
</organism>
<feature type="region of interest" description="Disordered" evidence="8">
    <location>
        <begin position="1"/>
        <end position="32"/>
    </location>
</feature>
<dbReference type="Pfam" id="PF24681">
    <property type="entry name" value="Kelch_KLHDC2_KLHL20_DRC7"/>
    <property type="match status" value="1"/>
</dbReference>
<keyword evidence="6" id="KW-0009">Actin-binding</keyword>
<dbReference type="SMART" id="SM00875">
    <property type="entry name" value="BACK"/>
    <property type="match status" value="1"/>
</dbReference>
<dbReference type="SMART" id="SM00612">
    <property type="entry name" value="Kelch"/>
    <property type="match status" value="5"/>
</dbReference>
<dbReference type="InterPro" id="IPR017096">
    <property type="entry name" value="BTB-kelch_protein"/>
</dbReference>
<evidence type="ECO:0000313" key="11">
    <source>
        <dbReference type="Proteomes" id="UP001378592"/>
    </source>
</evidence>
<dbReference type="SUPFAM" id="SSF54695">
    <property type="entry name" value="POZ domain"/>
    <property type="match status" value="1"/>
</dbReference>
<evidence type="ECO:0000259" key="9">
    <source>
        <dbReference type="PROSITE" id="PS50097"/>
    </source>
</evidence>
<dbReference type="Pfam" id="PF01344">
    <property type="entry name" value="Kelch_1"/>
    <property type="match status" value="1"/>
</dbReference>
<dbReference type="PROSITE" id="PS50097">
    <property type="entry name" value="BTB"/>
    <property type="match status" value="1"/>
</dbReference>
<dbReference type="SUPFAM" id="SSF117281">
    <property type="entry name" value="Kelch motif"/>
    <property type="match status" value="1"/>
</dbReference>
<dbReference type="AlphaFoldDB" id="A0AAN9Z0Y2"/>
<comment type="pathway">
    <text evidence="1">Protein modification; protein ubiquitination.</text>
</comment>
<dbReference type="InterPro" id="IPR011705">
    <property type="entry name" value="BACK"/>
</dbReference>
<dbReference type="Pfam" id="PF07707">
    <property type="entry name" value="BACK"/>
    <property type="match status" value="1"/>
</dbReference>
<evidence type="ECO:0000256" key="1">
    <source>
        <dbReference type="ARBA" id="ARBA00004906"/>
    </source>
</evidence>
<evidence type="ECO:0000256" key="5">
    <source>
        <dbReference type="ARBA" id="ARBA00022786"/>
    </source>
</evidence>
<comment type="function">
    <text evidence="7">Probable substrate-specific adapter of an E3 ubiquitin-protein ligase complex which mediates the ubiquitination and subsequent proteasomal degradation of target proteins. May have a role in synapse differentiation and growth.</text>
</comment>
<dbReference type="InterPro" id="IPR000210">
    <property type="entry name" value="BTB/POZ_dom"/>
</dbReference>
<dbReference type="CDD" id="cd18450">
    <property type="entry name" value="BACK_KLHL10"/>
    <property type="match status" value="1"/>
</dbReference>
<dbReference type="FunFam" id="1.25.40.420:FF:000001">
    <property type="entry name" value="Kelch-like family member 12"/>
    <property type="match status" value="1"/>
</dbReference>
<dbReference type="InterPro" id="IPR015915">
    <property type="entry name" value="Kelch-typ_b-propeller"/>
</dbReference>
<dbReference type="EMBL" id="JAZDUA010000217">
    <property type="protein sequence ID" value="KAK7863878.1"/>
    <property type="molecule type" value="Genomic_DNA"/>
</dbReference>
<keyword evidence="5" id="KW-0833">Ubl conjugation pathway</keyword>
<feature type="domain" description="BTB" evidence="9">
    <location>
        <begin position="65"/>
        <end position="134"/>
    </location>
</feature>
<evidence type="ECO:0000256" key="3">
    <source>
        <dbReference type="ARBA" id="ARBA00022441"/>
    </source>
</evidence>
<dbReference type="PRINTS" id="PR00501">
    <property type="entry name" value="KELCHREPEAT"/>
</dbReference>
<dbReference type="Pfam" id="PF00651">
    <property type="entry name" value="BTB"/>
    <property type="match status" value="1"/>
</dbReference>
<dbReference type="InterPro" id="IPR011333">
    <property type="entry name" value="SKP1/BTB/POZ_sf"/>
</dbReference>
<evidence type="ECO:0000256" key="2">
    <source>
        <dbReference type="ARBA" id="ARBA00013699"/>
    </source>
</evidence>
<dbReference type="InterPro" id="IPR006652">
    <property type="entry name" value="Kelch_1"/>
</dbReference>
<accession>A0AAN9Z0Y2</accession>
<protein>
    <recommendedName>
        <fullName evidence="2">Kelch-like protein diablo</fullName>
    </recommendedName>
</protein>
<dbReference type="PANTHER" id="PTHR24412:SF172">
    <property type="entry name" value="KELCH-LIKE PROTEIN 10"/>
    <property type="match status" value="1"/>
</dbReference>
<keyword evidence="4" id="KW-0677">Repeat</keyword>
<reference evidence="10 11" key="1">
    <citation type="submission" date="2024-03" db="EMBL/GenBank/DDBJ databases">
        <title>The genome assembly and annotation of the cricket Gryllus longicercus Weissman &amp; Gray.</title>
        <authorList>
            <person name="Szrajer S."/>
            <person name="Gray D."/>
            <person name="Ylla G."/>
        </authorList>
    </citation>
    <scope>NUCLEOTIDE SEQUENCE [LARGE SCALE GENOMIC DNA]</scope>
    <source>
        <strain evidence="10">DAG 2021-001</strain>
        <tissue evidence="10">Whole body minus gut</tissue>
    </source>
</reference>
<dbReference type="Gene3D" id="3.30.710.10">
    <property type="entry name" value="Potassium Channel Kv1.1, Chain A"/>
    <property type="match status" value="1"/>
</dbReference>
<evidence type="ECO:0000256" key="4">
    <source>
        <dbReference type="ARBA" id="ARBA00022737"/>
    </source>
</evidence>
<evidence type="ECO:0000256" key="8">
    <source>
        <dbReference type="SAM" id="MobiDB-lite"/>
    </source>
</evidence>
<keyword evidence="11" id="KW-1185">Reference proteome</keyword>
<evidence type="ECO:0000256" key="7">
    <source>
        <dbReference type="ARBA" id="ARBA00043912"/>
    </source>
</evidence>
<dbReference type="Gene3D" id="1.25.40.420">
    <property type="match status" value="1"/>
</dbReference>
<dbReference type="Proteomes" id="UP001378592">
    <property type="component" value="Unassembled WGS sequence"/>
</dbReference>
<feature type="compositionally biased region" description="Basic residues" evidence="8">
    <location>
        <begin position="1"/>
        <end position="12"/>
    </location>
</feature>